<feature type="transmembrane region" description="Helical" evidence="2">
    <location>
        <begin position="336"/>
        <end position="356"/>
    </location>
</feature>
<keyword evidence="2" id="KW-1133">Transmembrane helix</keyword>
<dbReference type="AlphaFoldDB" id="A0A6P0HI13"/>
<feature type="transmembrane region" description="Helical" evidence="2">
    <location>
        <begin position="688"/>
        <end position="710"/>
    </location>
</feature>
<dbReference type="PANTHER" id="PTHR33406:SF13">
    <property type="entry name" value="MEMBRANE PROTEIN YDFJ"/>
    <property type="match status" value="1"/>
</dbReference>
<dbReference type="EMBL" id="JAAGXA010000003">
    <property type="protein sequence ID" value="NEN77867.1"/>
    <property type="molecule type" value="Genomic_DNA"/>
</dbReference>
<name>A0A6P0HI13_9ACTN</name>
<feature type="region of interest" description="Disordered" evidence="1">
    <location>
        <begin position="230"/>
        <end position="253"/>
    </location>
</feature>
<evidence type="ECO:0000313" key="4">
    <source>
        <dbReference type="Proteomes" id="UP000468687"/>
    </source>
</evidence>
<proteinExistence type="predicted"/>
<evidence type="ECO:0000256" key="2">
    <source>
        <dbReference type="SAM" id="Phobius"/>
    </source>
</evidence>
<keyword evidence="2" id="KW-0472">Membrane</keyword>
<reference evidence="3 4" key="1">
    <citation type="journal article" date="2014" name="Int. J. Syst. Evol. Microbiol.">
        <title>Nocardioides zeae sp. nov., isolated from the stem of Zea mays.</title>
        <authorList>
            <person name="Glaeser S.P."/>
            <person name="McInroy J.A."/>
            <person name="Busse H.J."/>
            <person name="Kampfer P."/>
        </authorList>
    </citation>
    <scope>NUCLEOTIDE SEQUENCE [LARGE SCALE GENOMIC DNA]</scope>
    <source>
        <strain evidence="3 4">JCM 30728</strain>
    </source>
</reference>
<dbReference type="PANTHER" id="PTHR33406">
    <property type="entry name" value="MEMBRANE PROTEIN MJ1562-RELATED"/>
    <property type="match status" value="1"/>
</dbReference>
<dbReference type="Proteomes" id="UP000468687">
    <property type="component" value="Unassembled WGS sequence"/>
</dbReference>
<feature type="transmembrane region" description="Helical" evidence="2">
    <location>
        <begin position="310"/>
        <end position="330"/>
    </location>
</feature>
<feature type="transmembrane region" description="Helical" evidence="2">
    <location>
        <begin position="636"/>
        <end position="653"/>
    </location>
</feature>
<dbReference type="RefSeq" id="WP_163771224.1">
    <property type="nucleotide sequence ID" value="NZ_JAAGXA010000003.1"/>
</dbReference>
<protein>
    <submittedName>
        <fullName evidence="3">RND transporter</fullName>
    </submittedName>
</protein>
<dbReference type="GO" id="GO:0005886">
    <property type="term" value="C:plasma membrane"/>
    <property type="evidence" value="ECO:0007669"/>
    <property type="project" value="TreeGrafter"/>
</dbReference>
<sequence length="815" mass="82931">MRRRILSALVLLAVLAPVAWGLGRVQVDTSVASFVPRGDDAAAELEARDEAYGADPLVVLLDGGEGAGLLADTEQLYQLVALEGRLAGLDDVAAVYGPGTVLNQTAQAIQDVLVQISGAVDATRNVAEEEARAAGASDAEAVAAGDAAVAPLEERYGTLLADGMGVGLPTLRNPSFARGVLFDDDGTPKPMWRFLVPDAKSATLLVKPRAGLDQAENAELTRQVRHAVETATTTSAAPDPSGPSGPSGPAADATGLRLASDPVITGVPALTSAVSATAADEAPRLGLLALVAVGAVFLLVPWARRRRDRLRPVACALLGTATTVAVFGWADRPLSLGVVAFLPIILGVGSDFPLYLSQAGARRQVLAVVAAAVVAFASLVVSPLPLVQEFGVALALGIVVTAGWALVLRRVLGAVQPAGTEPAGTEDAGTEDAGTEDAAARPAPPARGPRLAGAVAAAALAVVGWAALPSLPLQTSPQELAAGLPELADVEAAEDVLGFSGEITVVLRGDDVLTPEAARWSTEAEDVVATGYADRLRPLLTVDRLLGFLGEDATLDQVDAAAELLPSYLLSAAVSTDRTTAASTYGVVLDDLDDQRVLVDELRAALPEPPPGYTVELAGLPVVASSGLEAASSQRYLVGTLGILGAGLAVAVVTRSRRRALAVVATSATATGWVFAAVAVSGSALNPLTLAVGALVTVTSAEFVLMLRQARRPGWRHLRRSVLAAAVAGTLGYACLALSDLAVLRSFGLTLAGGVLASLAAAALVVAVEPALRRGGPRPDPAPAAAAPAVPTRDRPGPGTSRAVRPRPTDKEPVG</sequence>
<feature type="region of interest" description="Disordered" evidence="1">
    <location>
        <begin position="773"/>
        <end position="815"/>
    </location>
</feature>
<feature type="transmembrane region" description="Helical" evidence="2">
    <location>
        <begin position="451"/>
        <end position="468"/>
    </location>
</feature>
<feature type="transmembrane region" description="Helical" evidence="2">
    <location>
        <begin position="390"/>
        <end position="408"/>
    </location>
</feature>
<feature type="transmembrane region" description="Helical" evidence="2">
    <location>
        <begin position="365"/>
        <end position="384"/>
    </location>
</feature>
<feature type="transmembrane region" description="Helical" evidence="2">
    <location>
        <begin position="660"/>
        <end position="682"/>
    </location>
</feature>
<feature type="transmembrane region" description="Helical" evidence="2">
    <location>
        <begin position="285"/>
        <end position="303"/>
    </location>
</feature>
<dbReference type="Gene3D" id="1.20.1640.10">
    <property type="entry name" value="Multidrug efflux transporter AcrB transmembrane domain"/>
    <property type="match status" value="1"/>
</dbReference>
<keyword evidence="2" id="KW-0812">Transmembrane</keyword>
<feature type="transmembrane region" description="Helical" evidence="2">
    <location>
        <begin position="749"/>
        <end position="768"/>
    </location>
</feature>
<dbReference type="InterPro" id="IPR050545">
    <property type="entry name" value="Mycobact_MmpL"/>
</dbReference>
<keyword evidence="4" id="KW-1185">Reference proteome</keyword>
<dbReference type="SUPFAM" id="SSF82866">
    <property type="entry name" value="Multidrug efflux transporter AcrB transmembrane domain"/>
    <property type="match status" value="2"/>
</dbReference>
<evidence type="ECO:0000256" key="1">
    <source>
        <dbReference type="SAM" id="MobiDB-lite"/>
    </source>
</evidence>
<feature type="transmembrane region" description="Helical" evidence="2">
    <location>
        <begin position="722"/>
        <end position="743"/>
    </location>
</feature>
<comment type="caution">
    <text evidence="3">The sequence shown here is derived from an EMBL/GenBank/DDBJ whole genome shotgun (WGS) entry which is preliminary data.</text>
</comment>
<feature type="region of interest" description="Disordered" evidence="1">
    <location>
        <begin position="418"/>
        <end position="447"/>
    </location>
</feature>
<organism evidence="3 4">
    <name type="scientific">Nocardioides zeae</name>
    <dbReference type="NCBI Taxonomy" id="1457234"/>
    <lineage>
        <taxon>Bacteria</taxon>
        <taxon>Bacillati</taxon>
        <taxon>Actinomycetota</taxon>
        <taxon>Actinomycetes</taxon>
        <taxon>Propionibacteriales</taxon>
        <taxon>Nocardioidaceae</taxon>
        <taxon>Nocardioides</taxon>
    </lineage>
</organism>
<accession>A0A6P0HI13</accession>
<gene>
    <name evidence="3" type="ORF">G3T38_06215</name>
</gene>
<evidence type="ECO:0000313" key="3">
    <source>
        <dbReference type="EMBL" id="NEN77867.1"/>
    </source>
</evidence>